<dbReference type="OrthoDB" id="9790815at2"/>
<dbReference type="PROSITE" id="PS51257">
    <property type="entry name" value="PROKAR_LIPOPROTEIN"/>
    <property type="match status" value="1"/>
</dbReference>
<name>U6R928_9BACT</name>
<dbReference type="STRING" id="1121098.HMPREF1534_03163"/>
<protein>
    <recommendedName>
        <fullName evidence="5">6-phosphogluconolactonase</fullName>
    </recommendedName>
</protein>
<dbReference type="AlphaFoldDB" id="U6R928"/>
<dbReference type="InterPro" id="IPR011048">
    <property type="entry name" value="Haem_d1_sf"/>
</dbReference>
<dbReference type="Pfam" id="PF10282">
    <property type="entry name" value="Lactonase"/>
    <property type="match status" value="1"/>
</dbReference>
<reference evidence="3 4" key="1">
    <citation type="submission" date="2013-04" db="EMBL/GenBank/DDBJ databases">
        <title>The Genome Sequence of Bacteroides massiliensis DSM 17679.</title>
        <authorList>
            <consortium name="The Broad Institute Genomics Platform"/>
            <person name="Earl A."/>
            <person name="Ward D."/>
            <person name="Feldgarden M."/>
            <person name="Gevers D."/>
            <person name="Martens E."/>
            <person name="Fenner L."/>
            <person name="Roux V."/>
            <person name="Mallet M.N."/>
            <person name="Raoult D."/>
            <person name="Walker B."/>
            <person name="Young S."/>
            <person name="Zeng Q."/>
            <person name="Gargeya S."/>
            <person name="Fitzgerald M."/>
            <person name="Haas B."/>
            <person name="Abouelleil A."/>
            <person name="Allen A.W."/>
            <person name="Alvarado L."/>
            <person name="Arachchi H.M."/>
            <person name="Berlin A.M."/>
            <person name="Chapman S.B."/>
            <person name="Gainer-Dewar J."/>
            <person name="Goldberg J."/>
            <person name="Griggs A."/>
            <person name="Gujja S."/>
            <person name="Hansen M."/>
            <person name="Howarth C."/>
            <person name="Imamovic A."/>
            <person name="Ireland A."/>
            <person name="Larimer J."/>
            <person name="McCowan C."/>
            <person name="Murphy C."/>
            <person name="Pearson M."/>
            <person name="Poon T.W."/>
            <person name="Priest M."/>
            <person name="Roberts A."/>
            <person name="Saif S."/>
            <person name="Shea T."/>
            <person name="Sisk P."/>
            <person name="Sykes S."/>
            <person name="Wortman J."/>
            <person name="Nusbaum C."/>
            <person name="Birren B."/>
        </authorList>
    </citation>
    <scope>NUCLEOTIDE SEQUENCE [LARGE SCALE GENOMIC DNA]</scope>
    <source>
        <strain evidence="4">B84634 / Timone 84634 / DSM 17679 / JCM 13223</strain>
    </source>
</reference>
<gene>
    <name evidence="3" type="ORF">HMPREF1534_03163</name>
</gene>
<dbReference type="eggNOG" id="COG2706">
    <property type="taxonomic scope" value="Bacteria"/>
</dbReference>
<accession>U6R928</accession>
<dbReference type="InterPro" id="IPR019405">
    <property type="entry name" value="Lactonase_7-beta_prop"/>
</dbReference>
<dbReference type="PATRIC" id="fig|1121098.3.peg.3211"/>
<dbReference type="SUPFAM" id="SSF51004">
    <property type="entry name" value="C-terminal (heme d1) domain of cytochrome cd1-nitrite reductase"/>
    <property type="match status" value="1"/>
</dbReference>
<keyword evidence="4" id="KW-1185">Reference proteome</keyword>
<dbReference type="PANTHER" id="PTHR30344">
    <property type="entry name" value="6-PHOSPHOGLUCONOLACTONASE-RELATED"/>
    <property type="match status" value="1"/>
</dbReference>
<dbReference type="Gene3D" id="2.130.10.10">
    <property type="entry name" value="YVTN repeat-like/Quinoprotein amine dehydrogenase"/>
    <property type="match status" value="1"/>
</dbReference>
<proteinExistence type="inferred from homology"/>
<comment type="caution">
    <text evidence="3">The sequence shown here is derived from an EMBL/GenBank/DDBJ whole genome shotgun (WGS) entry which is preliminary data.</text>
</comment>
<evidence type="ECO:0000313" key="4">
    <source>
        <dbReference type="Proteomes" id="UP000017831"/>
    </source>
</evidence>
<dbReference type="PANTHER" id="PTHR30344:SF1">
    <property type="entry name" value="6-PHOSPHOGLUCONOLACTONASE"/>
    <property type="match status" value="1"/>
</dbReference>
<sequence>MNKKILALCISGLLLGACTSKPQKNIVTVDENSDKMFLFVGSYATPDEEGVKVYRFSEDTGKATYISGLKGISNPSYLTPSVDGERLYAVGEDDGQTSTANAIIFNKEDGKLTLLNSQPTNGGAPCYITLSPSGKFVLTANYMGGSITVFPLNKEGRLESDSRLISFVGDGPDKERQSQPHLHCAEFTPDHKYLLANDLGTDQIHVFPVSESVSDGVSHSLLNEGESTDIKVEPGSGPRHICFHPNQKFAYLINELSGKVTAFSYHEGKLDAIQYIAADTVGAKGSADIHITPDGKFLYASNRLKADGIAIFAVDSDKGTLTKIGYELTGIHPRNFVITPNGRYLLVACRDSNLIQIFEINKETGLLTDTGEKIETSRPVCLKFSY</sequence>
<keyword evidence="2" id="KW-0313">Glucose metabolism</keyword>
<organism evidence="3 4">
    <name type="scientific">Phocaeicola massiliensis B84634 = Timone 84634 = DSM 17679 = JCM 13223</name>
    <dbReference type="NCBI Taxonomy" id="1121098"/>
    <lineage>
        <taxon>Bacteria</taxon>
        <taxon>Pseudomonadati</taxon>
        <taxon>Bacteroidota</taxon>
        <taxon>Bacteroidia</taxon>
        <taxon>Bacteroidales</taxon>
        <taxon>Bacteroidaceae</taxon>
        <taxon>Phocaeicola</taxon>
    </lineage>
</organism>
<dbReference type="InterPro" id="IPR015943">
    <property type="entry name" value="WD40/YVTN_repeat-like_dom_sf"/>
</dbReference>
<comment type="similarity">
    <text evidence="1">Belongs to the cycloisomerase 2 family.</text>
</comment>
<dbReference type="GO" id="GO:0006006">
    <property type="term" value="P:glucose metabolic process"/>
    <property type="evidence" value="ECO:0007669"/>
    <property type="project" value="UniProtKB-KW"/>
</dbReference>
<dbReference type="InterPro" id="IPR050282">
    <property type="entry name" value="Cycloisomerase_2"/>
</dbReference>
<dbReference type="GeneID" id="60060973"/>
<dbReference type="EMBL" id="AQHY01000038">
    <property type="protein sequence ID" value="EOA53089.1"/>
    <property type="molecule type" value="Genomic_DNA"/>
</dbReference>
<dbReference type="RefSeq" id="WP_005943131.1">
    <property type="nucleotide sequence ID" value="NZ_KB890336.1"/>
</dbReference>
<dbReference type="Proteomes" id="UP000017831">
    <property type="component" value="Unassembled WGS sequence"/>
</dbReference>
<dbReference type="GO" id="GO:0005829">
    <property type="term" value="C:cytosol"/>
    <property type="evidence" value="ECO:0007669"/>
    <property type="project" value="TreeGrafter"/>
</dbReference>
<dbReference type="GO" id="GO:0017057">
    <property type="term" value="F:6-phosphogluconolactonase activity"/>
    <property type="evidence" value="ECO:0007669"/>
    <property type="project" value="TreeGrafter"/>
</dbReference>
<dbReference type="HOGENOM" id="CLU_038716_3_0_10"/>
<evidence type="ECO:0000256" key="1">
    <source>
        <dbReference type="ARBA" id="ARBA00005564"/>
    </source>
</evidence>
<keyword evidence="2" id="KW-0119">Carbohydrate metabolism</keyword>
<evidence type="ECO:0000256" key="2">
    <source>
        <dbReference type="ARBA" id="ARBA00022526"/>
    </source>
</evidence>
<evidence type="ECO:0008006" key="5">
    <source>
        <dbReference type="Google" id="ProtNLM"/>
    </source>
</evidence>
<dbReference type="FunFam" id="2.130.10.10:FF:000306">
    <property type="entry name" value="3-carboxymuconate cyclase"/>
    <property type="match status" value="1"/>
</dbReference>
<evidence type="ECO:0000313" key="3">
    <source>
        <dbReference type="EMBL" id="EOA53089.1"/>
    </source>
</evidence>